<comment type="caution">
    <text evidence="5">The sequence shown here is derived from an EMBL/GenBank/DDBJ whole genome shotgun (WGS) entry which is preliminary data.</text>
</comment>
<evidence type="ECO:0000256" key="4">
    <source>
        <dbReference type="SAM" id="Phobius"/>
    </source>
</evidence>
<reference evidence="5 6" key="1">
    <citation type="submission" date="2024-11" db="EMBL/GenBank/DDBJ databases">
        <title>Chromosome-level genome assembly of Eucalyptus globulus Labill. provides insights into its genome evolution.</title>
        <authorList>
            <person name="Li X."/>
        </authorList>
    </citation>
    <scope>NUCLEOTIDE SEQUENCE [LARGE SCALE GENOMIC DNA]</scope>
    <source>
        <strain evidence="5">CL2024</strain>
        <tissue evidence="5">Fresh tender leaves</tissue>
    </source>
</reference>
<keyword evidence="4" id="KW-0812">Transmembrane</keyword>
<evidence type="ECO:0000256" key="3">
    <source>
        <dbReference type="ARBA" id="ARBA00022786"/>
    </source>
</evidence>
<sequence length="221" mass="24943">MNSGRPRSRPYDELSTCENDFSRASSGRLSTDSNFISFYEDLGLGRMSSSSASLCFEDDETSMRSSAFSFASAHEPAMQDGGGSTSWSSRSAEAVEEEILRTNLELKRTIDLYHAACKETIRAKQTVRDCHIYQNELEKKLLEVRLSEQAALAAMEKERGKCMAAAKAWRPSDEEALKRLDAEKKPHKEVEYQSLVHVMVALIFLYVYFILSKMTRVKRAG</sequence>
<evidence type="ECO:0000256" key="2">
    <source>
        <dbReference type="ARBA" id="ARBA00012483"/>
    </source>
</evidence>
<evidence type="ECO:0000313" key="6">
    <source>
        <dbReference type="Proteomes" id="UP001634007"/>
    </source>
</evidence>
<comment type="catalytic activity">
    <reaction evidence="1">
        <text>S-ubiquitinyl-[E2 ubiquitin-conjugating enzyme]-L-cysteine + [acceptor protein]-L-lysine = [E2 ubiquitin-conjugating enzyme]-L-cysteine + N(6)-ubiquitinyl-[acceptor protein]-L-lysine.</text>
        <dbReference type="EC" id="2.3.2.27"/>
    </reaction>
</comment>
<dbReference type="PANTHER" id="PTHR45647:SF132">
    <property type="entry name" value="KINASE WITH ADENINE NUCLEOTIDE ALPHA HYDROLASES-LIKE DOMAIN-CONTAINING PROTEIN"/>
    <property type="match status" value="1"/>
</dbReference>
<accession>A0ABD3L2B4</accession>
<keyword evidence="4" id="KW-0472">Membrane</keyword>
<dbReference type="EC" id="2.3.2.27" evidence="2"/>
<dbReference type="EMBL" id="JBJKBG010000003">
    <property type="protein sequence ID" value="KAL3745809.1"/>
    <property type="molecule type" value="Genomic_DNA"/>
</dbReference>
<dbReference type="GO" id="GO:0061630">
    <property type="term" value="F:ubiquitin protein ligase activity"/>
    <property type="evidence" value="ECO:0007669"/>
    <property type="project" value="UniProtKB-EC"/>
</dbReference>
<name>A0ABD3L2B4_EUCGL</name>
<feature type="transmembrane region" description="Helical" evidence="4">
    <location>
        <begin position="194"/>
        <end position="211"/>
    </location>
</feature>
<dbReference type="PANTHER" id="PTHR45647">
    <property type="entry name" value="OS02G0152300 PROTEIN"/>
    <property type="match status" value="1"/>
</dbReference>
<dbReference type="InterPro" id="IPR051348">
    <property type="entry name" value="U-box_ubiquitin_ligases"/>
</dbReference>
<organism evidence="5 6">
    <name type="scientific">Eucalyptus globulus</name>
    <name type="common">Tasmanian blue gum</name>
    <dbReference type="NCBI Taxonomy" id="34317"/>
    <lineage>
        <taxon>Eukaryota</taxon>
        <taxon>Viridiplantae</taxon>
        <taxon>Streptophyta</taxon>
        <taxon>Embryophyta</taxon>
        <taxon>Tracheophyta</taxon>
        <taxon>Spermatophyta</taxon>
        <taxon>Magnoliopsida</taxon>
        <taxon>eudicotyledons</taxon>
        <taxon>Gunneridae</taxon>
        <taxon>Pentapetalae</taxon>
        <taxon>rosids</taxon>
        <taxon>malvids</taxon>
        <taxon>Myrtales</taxon>
        <taxon>Myrtaceae</taxon>
        <taxon>Myrtoideae</taxon>
        <taxon>Eucalypteae</taxon>
        <taxon>Eucalyptus</taxon>
    </lineage>
</organism>
<keyword evidence="4" id="KW-1133">Transmembrane helix</keyword>
<protein>
    <recommendedName>
        <fullName evidence="2">RING-type E3 ubiquitin transferase</fullName>
        <ecNumber evidence="2">2.3.2.27</ecNumber>
    </recommendedName>
</protein>
<evidence type="ECO:0000256" key="1">
    <source>
        <dbReference type="ARBA" id="ARBA00000900"/>
    </source>
</evidence>
<dbReference type="Proteomes" id="UP001634007">
    <property type="component" value="Unassembled WGS sequence"/>
</dbReference>
<gene>
    <name evidence="5" type="ORF">ACJRO7_014855</name>
</gene>
<keyword evidence="3" id="KW-0833">Ubl conjugation pathway</keyword>
<proteinExistence type="predicted"/>
<dbReference type="AlphaFoldDB" id="A0ABD3L2B4"/>
<keyword evidence="6" id="KW-1185">Reference proteome</keyword>
<evidence type="ECO:0000313" key="5">
    <source>
        <dbReference type="EMBL" id="KAL3745809.1"/>
    </source>
</evidence>